<dbReference type="InterPro" id="IPR050168">
    <property type="entry name" value="AAA_ATPase_domain"/>
</dbReference>
<sequence length="731" mass="80955">MNKKNMRTNYTVEVVPYEMDKDRSRAYVTPNCLRESHLKPGQHVKITAGTRETVLKIIPKFDGDDHAVYLPREEIMLLGVRAGDLVTVEKSTLDYPACTHVVVLFKKMRKTVERLEALRLILEDKKVVQNGDVILGGQIKIKEERARISEETKIKIEIEDKALPATGLEKEIEGLKQFIDNAHCSQGRGAEEESIQEKRVSVYMQAPRGMVISGEAGMGKKTLCLFVLQEIGKEWVRVHGHSPKAIEDAFEYAKINEPCTVWIDRLDRYVEEKQIETVSLVERMLEEITKERKRIAVIATVNSLSQVPRELRSAHVLDKSIILHAPTSAQRKAQIEMGVQEHSAQMGCAVKEDVLDAAAKRTAGFTRGDLFLLLRDSLFSKGPSEKEICTESLQKAIPLDESMRNLAISKGTGVCDGECMHRLMTQIVRTIPSASDGAPAEVPDIRFSSIFGQEVAKEKLMETIIWPITHRSLFSEVGVSPPKGVLLYGPPGCGKTLIAQALANESGSVFLSIRGPEIMGKYVGESEERVRRVFASARAQVPSIIFIDEIDSIAPHRGAEGGQVDKRVVSTLLTEMDGVGGAAGVFVLGATNKPWSIDSALMRPGRFDCHVLVDLPSRDTRKEIIQNKLGKTLAAITRWGVQEKNTGLLAEFLADTTEGFTGAELTGLCTEISMGALRLKIQGTGSGDGEVTEQAMLDRLKEIARNTTPRIPLREIETFRQFSRDPMSIPH</sequence>
<evidence type="ECO:0000313" key="6">
    <source>
        <dbReference type="Proteomes" id="UP000054524"/>
    </source>
</evidence>
<feature type="domain" description="AAA+ ATPase" evidence="4">
    <location>
        <begin position="481"/>
        <end position="617"/>
    </location>
</feature>
<dbReference type="Pfam" id="PF00004">
    <property type="entry name" value="AAA"/>
    <property type="match status" value="2"/>
</dbReference>
<dbReference type="Proteomes" id="UP000054524">
    <property type="component" value="Unassembled WGS sequence"/>
</dbReference>
<dbReference type="PANTHER" id="PTHR23077:SF27">
    <property type="entry name" value="ATPASE FAMILY GENE 2 PROTEIN HOMOLOG A"/>
    <property type="match status" value="1"/>
</dbReference>
<dbReference type="SUPFAM" id="SSF52540">
    <property type="entry name" value="P-loop containing nucleoside triphosphate hydrolases"/>
    <property type="match status" value="2"/>
</dbReference>
<evidence type="ECO:0000313" key="5">
    <source>
        <dbReference type="EMBL" id="KFG25106.1"/>
    </source>
</evidence>
<feature type="domain" description="AAA+ ATPase" evidence="4">
    <location>
        <begin position="206"/>
        <end position="327"/>
    </location>
</feature>
<dbReference type="GeneID" id="77677401"/>
<protein>
    <recommendedName>
        <fullName evidence="4">AAA+ ATPase domain-containing protein</fullName>
    </recommendedName>
</protein>
<organism evidence="5 6">
    <name type="scientific">Nematocida ausubeli (strain ATCC PRA-371 / ERTm2)</name>
    <name type="common">Nematode killer fungus</name>
    <dbReference type="NCBI Taxonomy" id="1913371"/>
    <lineage>
        <taxon>Eukaryota</taxon>
        <taxon>Fungi</taxon>
        <taxon>Fungi incertae sedis</taxon>
        <taxon>Microsporidia</taxon>
        <taxon>Nematocida</taxon>
    </lineage>
</organism>
<dbReference type="RefSeq" id="XP_052903661.1">
    <property type="nucleotide sequence ID" value="XM_053050032.1"/>
</dbReference>
<dbReference type="Gene3D" id="3.40.50.300">
    <property type="entry name" value="P-loop containing nucleotide triphosphate hydrolases"/>
    <property type="match status" value="2"/>
</dbReference>
<comment type="caution">
    <text evidence="5">The sequence shown here is derived from an EMBL/GenBank/DDBJ whole genome shotgun (WGS) entry which is preliminary data.</text>
</comment>
<reference evidence="5 6" key="1">
    <citation type="journal article" date="2014" name="Genome Announc.">
        <title>Genome Sequence of the Microsporidian Species Nematocida sp1 Strain ERTm6 (ATCC PRA-372).</title>
        <authorList>
            <person name="Bakowski M.A."/>
            <person name="Priest M."/>
            <person name="Young S."/>
            <person name="Cuomo C.A."/>
            <person name="Troemel E.R."/>
        </authorList>
    </citation>
    <scope>NUCLEOTIDE SEQUENCE [LARGE SCALE GENOMIC DNA]</scope>
    <source>
        <strain evidence="5 6">ERTm6</strain>
    </source>
</reference>
<dbReference type="Gene3D" id="1.10.8.60">
    <property type="match status" value="1"/>
</dbReference>
<evidence type="ECO:0000256" key="2">
    <source>
        <dbReference type="ARBA" id="ARBA00022741"/>
    </source>
</evidence>
<keyword evidence="1" id="KW-0677">Repeat</keyword>
<dbReference type="PROSITE" id="PS00674">
    <property type="entry name" value="AAA"/>
    <property type="match status" value="1"/>
</dbReference>
<dbReference type="AlphaFoldDB" id="A0A086IYY8"/>
<name>A0A086IYY8_NEMA1</name>
<keyword evidence="2" id="KW-0547">Nucleotide-binding</keyword>
<keyword evidence="6" id="KW-1185">Reference proteome</keyword>
<evidence type="ECO:0000256" key="1">
    <source>
        <dbReference type="ARBA" id="ARBA00022737"/>
    </source>
</evidence>
<dbReference type="EMBL" id="AKIJ01000007">
    <property type="protein sequence ID" value="KFG25106.1"/>
    <property type="molecule type" value="Genomic_DNA"/>
</dbReference>
<evidence type="ECO:0000259" key="4">
    <source>
        <dbReference type="SMART" id="SM00382"/>
    </source>
</evidence>
<dbReference type="GO" id="GO:0016887">
    <property type="term" value="F:ATP hydrolysis activity"/>
    <property type="evidence" value="ECO:0007669"/>
    <property type="project" value="InterPro"/>
</dbReference>
<dbReference type="FunFam" id="3.40.50.300:FF:000018">
    <property type="entry name" value="Cell division control 48"/>
    <property type="match status" value="1"/>
</dbReference>
<dbReference type="InterPro" id="IPR027417">
    <property type="entry name" value="P-loop_NTPase"/>
</dbReference>
<dbReference type="PANTHER" id="PTHR23077">
    <property type="entry name" value="AAA-FAMILY ATPASE"/>
    <property type="match status" value="1"/>
</dbReference>
<accession>A0A086IYY8</accession>
<dbReference type="SMART" id="SM00382">
    <property type="entry name" value="AAA"/>
    <property type="match status" value="2"/>
</dbReference>
<dbReference type="InterPro" id="IPR003960">
    <property type="entry name" value="ATPase_AAA_CS"/>
</dbReference>
<dbReference type="GO" id="GO:0005524">
    <property type="term" value="F:ATP binding"/>
    <property type="evidence" value="ECO:0007669"/>
    <property type="project" value="UniProtKB-KW"/>
</dbReference>
<gene>
    <name evidence="5" type="ORF">NESG_02428</name>
</gene>
<keyword evidence="3" id="KW-0067">ATP-binding</keyword>
<dbReference type="GO" id="GO:0005737">
    <property type="term" value="C:cytoplasm"/>
    <property type="evidence" value="ECO:0007669"/>
    <property type="project" value="TreeGrafter"/>
</dbReference>
<dbReference type="InterPro" id="IPR003959">
    <property type="entry name" value="ATPase_AAA_core"/>
</dbReference>
<dbReference type="InterPro" id="IPR003593">
    <property type="entry name" value="AAA+_ATPase"/>
</dbReference>
<dbReference type="HOGENOM" id="CLU_000688_12_3_1"/>
<evidence type="ECO:0000256" key="3">
    <source>
        <dbReference type="ARBA" id="ARBA00022840"/>
    </source>
</evidence>
<proteinExistence type="predicted"/>